<dbReference type="InterPro" id="IPR011034">
    <property type="entry name" value="Formyl_transferase-like_C_sf"/>
</dbReference>
<feature type="domain" description="Carrier" evidence="4">
    <location>
        <begin position="2384"/>
        <end position="2458"/>
    </location>
</feature>
<dbReference type="InterPro" id="IPR036736">
    <property type="entry name" value="ACP-like_sf"/>
</dbReference>
<dbReference type="InterPro" id="IPR001242">
    <property type="entry name" value="Condensation_dom"/>
</dbReference>
<dbReference type="PANTHER" id="PTHR45527">
    <property type="entry name" value="NONRIBOSOMAL PEPTIDE SYNTHETASE"/>
    <property type="match status" value="1"/>
</dbReference>
<dbReference type="PROSITE" id="PS50075">
    <property type="entry name" value="CARRIER"/>
    <property type="match status" value="6"/>
</dbReference>
<dbReference type="InterPro" id="IPR000873">
    <property type="entry name" value="AMP-dep_synth/lig_dom"/>
</dbReference>
<dbReference type="InterPro" id="IPR006162">
    <property type="entry name" value="Ppantetheine_attach_site"/>
</dbReference>
<dbReference type="Gene3D" id="3.40.50.12780">
    <property type="entry name" value="N-terminal domain of ligase-like"/>
    <property type="match status" value="1"/>
</dbReference>
<dbReference type="NCBIfam" id="TIGR01733">
    <property type="entry name" value="AA-adenyl-dom"/>
    <property type="match status" value="6"/>
</dbReference>
<dbReference type="EMBL" id="CP103445">
    <property type="protein sequence ID" value="UWS34491.1"/>
    <property type="molecule type" value="Genomic_DNA"/>
</dbReference>
<dbReference type="CDD" id="cd19544">
    <property type="entry name" value="E-C_NRPS"/>
    <property type="match status" value="3"/>
</dbReference>
<evidence type="ECO:0000259" key="4">
    <source>
        <dbReference type="PROSITE" id="PS50075"/>
    </source>
</evidence>
<dbReference type="NCBIfam" id="NF003417">
    <property type="entry name" value="PRK04813.1"/>
    <property type="match status" value="6"/>
</dbReference>
<dbReference type="CDD" id="cd17643">
    <property type="entry name" value="A_NRPS_Cytc1-like"/>
    <property type="match status" value="2"/>
</dbReference>
<dbReference type="Pfam" id="PF00668">
    <property type="entry name" value="Condensation"/>
    <property type="match status" value="6"/>
</dbReference>
<feature type="domain" description="Carrier" evidence="4">
    <location>
        <begin position="5589"/>
        <end position="5663"/>
    </location>
</feature>
<dbReference type="SUPFAM" id="SSF52777">
    <property type="entry name" value="CoA-dependent acyltransferases"/>
    <property type="match status" value="13"/>
</dbReference>
<keyword evidence="6" id="KW-1185">Reference proteome</keyword>
<dbReference type="Gene3D" id="3.30.559.30">
    <property type="entry name" value="Nonribosomal peptide synthetase, condensation domain"/>
    <property type="match status" value="7"/>
</dbReference>
<feature type="domain" description="Carrier" evidence="4">
    <location>
        <begin position="1326"/>
        <end position="1401"/>
    </location>
</feature>
<dbReference type="Pfam" id="PF00501">
    <property type="entry name" value="AMP-binding"/>
    <property type="match status" value="6"/>
</dbReference>
<dbReference type="InterPro" id="IPR023213">
    <property type="entry name" value="CAT-like_dom_sf"/>
</dbReference>
<evidence type="ECO:0000256" key="3">
    <source>
        <dbReference type="ARBA" id="ARBA00022553"/>
    </source>
</evidence>
<dbReference type="InterPro" id="IPR029058">
    <property type="entry name" value="AB_hydrolase_fold"/>
</dbReference>
<dbReference type="InterPro" id="IPR020845">
    <property type="entry name" value="AMP-binding_CS"/>
</dbReference>
<organism evidence="5 6">
    <name type="scientific">Erwinia pyrifoliae</name>
    <dbReference type="NCBI Taxonomy" id="79967"/>
    <lineage>
        <taxon>Bacteria</taxon>
        <taxon>Pseudomonadati</taxon>
        <taxon>Pseudomonadota</taxon>
        <taxon>Gammaproteobacteria</taxon>
        <taxon>Enterobacterales</taxon>
        <taxon>Erwiniaceae</taxon>
        <taxon>Erwinia</taxon>
    </lineage>
</organism>
<keyword evidence="3" id="KW-0597">Phosphoprotein</keyword>
<feature type="domain" description="Carrier" evidence="4">
    <location>
        <begin position="4542"/>
        <end position="4617"/>
    </location>
</feature>
<dbReference type="SMART" id="SM00824">
    <property type="entry name" value="PKS_TE"/>
    <property type="match status" value="1"/>
</dbReference>
<gene>
    <name evidence="5" type="ORF">NYP84_04755</name>
</gene>
<dbReference type="SMART" id="SM00823">
    <property type="entry name" value="PKS_PP"/>
    <property type="match status" value="5"/>
</dbReference>
<dbReference type="InterPro" id="IPR020802">
    <property type="entry name" value="TesA-like"/>
</dbReference>
<dbReference type="Gene3D" id="1.10.1200.10">
    <property type="entry name" value="ACP-like"/>
    <property type="match status" value="3"/>
</dbReference>
<dbReference type="CDD" id="cd19531">
    <property type="entry name" value="LCL_NRPS-like"/>
    <property type="match status" value="2"/>
</dbReference>
<dbReference type="Proteomes" id="UP001058553">
    <property type="component" value="Chromosome"/>
</dbReference>
<name>A0ABY5XAV5_ERWPY</name>
<dbReference type="Gene3D" id="2.30.38.10">
    <property type="entry name" value="Luciferase, Domain 3"/>
    <property type="match status" value="5"/>
</dbReference>
<dbReference type="Pfam" id="PF00975">
    <property type="entry name" value="Thioesterase"/>
    <property type="match status" value="1"/>
</dbReference>
<evidence type="ECO:0000256" key="1">
    <source>
        <dbReference type="ARBA" id="ARBA00001957"/>
    </source>
</evidence>
<evidence type="ECO:0000313" key="5">
    <source>
        <dbReference type="EMBL" id="UWS34491.1"/>
    </source>
</evidence>
<dbReference type="CDD" id="cd08700">
    <property type="entry name" value="FMT_C_OzmH_like"/>
    <property type="match status" value="1"/>
</dbReference>
<feature type="domain" description="Carrier" evidence="4">
    <location>
        <begin position="6667"/>
        <end position="6744"/>
    </location>
</feature>
<protein>
    <submittedName>
        <fullName evidence="5">Non-ribosomal peptide synthase/polyketide synthase</fullName>
    </submittedName>
</protein>
<dbReference type="InterPro" id="IPR001031">
    <property type="entry name" value="Thioesterase"/>
</dbReference>
<dbReference type="Gene3D" id="3.40.50.980">
    <property type="match status" value="10"/>
</dbReference>
<dbReference type="InterPro" id="IPR045851">
    <property type="entry name" value="AMP-bd_C_sf"/>
</dbReference>
<dbReference type="RefSeq" id="WP_259826159.1">
    <property type="nucleotide sequence ID" value="NZ_CP103445.1"/>
</dbReference>
<keyword evidence="2" id="KW-0596">Phosphopantetheine</keyword>
<dbReference type="InterPro" id="IPR042099">
    <property type="entry name" value="ANL_N_sf"/>
</dbReference>
<dbReference type="SUPFAM" id="SSF56801">
    <property type="entry name" value="Acetyl-CoA synthetase-like"/>
    <property type="match status" value="6"/>
</dbReference>
<evidence type="ECO:0000313" key="6">
    <source>
        <dbReference type="Proteomes" id="UP001058553"/>
    </source>
</evidence>
<comment type="cofactor">
    <cofactor evidence="1">
        <name>pantetheine 4'-phosphate</name>
        <dbReference type="ChEBI" id="CHEBI:47942"/>
    </cofactor>
</comment>
<dbReference type="InterPro" id="IPR020806">
    <property type="entry name" value="PKS_PP-bd"/>
</dbReference>
<dbReference type="InterPro" id="IPR025110">
    <property type="entry name" value="AMP-bd_C"/>
</dbReference>
<dbReference type="InterPro" id="IPR010071">
    <property type="entry name" value="AA_adenyl_dom"/>
</dbReference>
<dbReference type="NCBIfam" id="NF004282">
    <property type="entry name" value="PRK05691.1"/>
    <property type="match status" value="8"/>
</dbReference>
<dbReference type="SUPFAM" id="SSF47336">
    <property type="entry name" value="ACP-like"/>
    <property type="match status" value="6"/>
</dbReference>
<sequence length="7028" mass="770323">MNANNPASPSTFDSNNLKLTSSTLAQEEIFLIEETHQQANCWLSFALDINGQLDVDKLAQALEHLCQQVPLLQTRLLYQDGRLWQQPAPASLPALELTDLRGHAAPEAEFQQLLVQTPPGKRCTDGSLSHFKLCQLGDARYSLAAWLHHSLIDVRSWTILKSLLADSYNALMTGSSLPTFPWLNPSLLAGEEQAWLTSSSSKEDAVFWQQYVSRLPSAAMTQRIIGEERRALNVRHTQRLQEEKRARIRSAASQQEVKEPVIYLSAVALLMRHLTGQETVSLSLPVKGTWNAEQPGMTSNVVPLILNLPAQATVKQVLATVGQELRRVLPHQRYRAQAIQRHAGISARQGFGPHVNIMLFDQGATFQHCQTQAHFGRHIDSSDMHFTFWGDSRHGGVDILLDDAIEGHRPGELAAVGSQLDFYLEQLAGAADMPLSQLDEAAELHAHPQLAQSFYALRRRPADAGVLRWDRQVNQLLSQFYAGQCVGAGNGPLPVSKIWLDNTLVSFSKLHPVANAVKAAPGTLLAADSHGWQIAVADGAVHIQGFTTLDGAACCPVALAQASGIRPGSTLKIISENEARQLTRQWQNSVERQAWWSERLKQRDGGWLSAARPEQPHVLPRWQTTEWATIDTEQENALPALLTAWLVYIARDTRLALPPVGVRLSSQGQPAPEALFAAVVPFAVPVDLSLPFSQIADAVSEEYSALHSHLPCPAEWLQSNDEKSRAFALRVVNNTAPVDTDCPPVSLLELQWHHELKAARWVYNASFLSTEEAERLTPRLQALLSAAARTENADMPAAALPLLTAADRQLLDSWHAPASAPPPAQYLTQMFEAQAERSATAVALVSGGQQLTYAGLNQRANQLAHCLLARGVSPQQRIAFCLERGVDMVIAMLGILKAGAAYVALDPAYPGERLHYILQDAAPVCLLTDALGRQTMANSSVAALALDAALLRDYPDHNPELHHPALTPQSLAYIIYTSGSTGQPKGVMISHENMVNFLCWSQSAFSQAEMMRTYSATSLNFDLSVYECFAPLIRGAAVHIGENALALAANSDITLLNTVPSAAQALLNNRQFPEALASLNLAGEALSASLIKRIFAETHIQQLCNLYGPSETTTYSTWHRYTRDGAISETIGRPIANTRIYLLDEAMQQVPPGSVGEIWIGGAGVALGYFNRAELTAERFLDDPFSPLPAARMYRTGDLARYQSDGSLIYLGRNDDQVKIRGFRIEPGEIAARLSEHPDVREAAVTAQLRPGTEPRLVAYVVPRPTADNPSAAALRAFLAGRLPDYMLPAAWLTLHALPLTPNGKLDRRALPAPDDDAFARADFEAPLGAAEQALADLWSELLGVSRVGRRDDFFALGGHSLLAVKLSSRLRQLNDSALSVQQIFAHPLLAEMAAAVSDAPRDALPAFIRADRDRPLPLSFAQQRLWFLWQLEEDPATYNMPAAVTLHGDVDAGALHLALGDLFARHEAWRMTFSEQDGQPFARLLPPDAVPPLVHHDLRDRCDHQAQLQRLCEEEAHQPFSLAHGPLVRARLVLLPGDRTCLLITQHHIVSDGWSVDLMWRELSACYNARRAGQVAALPPLPLQFPDYAAWQRRFLTPQRLSLQADYWYQQLHGAPDLLPLPTDRPRPPQQSYPGAAAAVDFGPEFSAALRRFSRQHGVTPYMTVLAAWSVVLGRLAGCDDLVIGTPVAGRDRAELEPMIGFLVNTLALRIRPQHDTGVPALLAQVRRQVLDGQAHQELPFEQVVERLNPPRQLAHAPLFQVLLAWQTAPAQPALDGLHASPAPDAYARIKFDLELSLVNDAHSIHGALRYATALFDADTAQRHAGYLLRVLEAMLAQPQQPLARLPMLGEEERRRLLLDANVTPAGRDTRCLHQHLEQHAARCPHAVALAWDGGTLSYGELNARANRLAHRLLADGVQPDNLVALCADRSPQLMIGLLAILKAGAAYLPLDPAYAGERLAYILDDARPALLLADEAGRTALGDTALNAIALEGAADDDAWPAENPDCAVAPHHLAYVIYTSGSTGQPKGVMVEHRQVDRLFHATAPTFSFSERDTWCLFHSFSFDFSVWEIWGAWYYGGRLVIVPAAVTRSAPDFVRLVCEHGVTVLNQTPSAFRTFARAEADSGLSHQLRWVIFGGEALETASLREWYQRHAEDAPQLVNMYGITETTVHVTWHLLTRADTELTHSPVGQRIADLRLYLLDERQQPVPTGATGELYVGGAGVARGYLNRPELSAERFLPDPFSPLPGARMYRAGDLARYLPDGSLAYLGRNDDQVKIRGFRIEPGEIAARLGEHPDVREAAVIARTRHGEPQLLAYIVTQQPLEDLAAVLRTFLADRLPAYMIPAAYIAIPELPLTANGKLDRRALPGPDDSAFARSTFEAPQGEVEQALAAIWQELLAVDRVSRFDNFFALGGHSLLAVRLMERLRRQQLPASVQAVFTTRTLAELAATLGQQQEVSVPPLLLTPDCRQVTPDLLPLISLSQADIDSLTGRLPGGVAAIQDIYGLSPLQEGILFHHLMSDKGDPYLLIAQLRFDDRAALLRYAAALDQVVARHDVLRTAFIWEGLSEPAQVVLRKVESVLTELELDDNAPALDQLLARFHPRHYRLDLGQAPLLRLIAARDGDGRWYAVQLWHHLIGDHTALAIQQEEIAAVCEGRGDSLTPAAPYRNLVAHARLGVSQQAQEDFFSAMLGDIDTPTLPFGLGDVHADGQGVREAHLALPDALSRGLREQARQLGVSLASLCHLAWGQVLAHTSGNSQVVCGTVLLGRLQAGPEADRILGLFVNTLPLRLDIDQRGTREAVQETHAALSRLLGHEHASLALAQRCSGIAAPAPLFSALLNYRHNDTDVTQPLINGVDILTMEERTNYPFVLSVEDNDRSLGLTAQSVAAVPPERICALMQQAMLSLLTALQQSPETPVRHLNILPPEERRRLLLDANVTPAGRDTRCLHQHLEQHAARCPHAVALAWDGGTLSYGELNARANRLAHRLLADGVQPDNLVALCADRSPQLMIGLLAILKAGAAYLPLDPAYAGERLAYILDDARPALLLADEAGRTALGDTALNAIALEGAADDDAWPAENPDCAVAPHHLAYVIYTSGSTGQPKGVMVEHRQVDRLFHATAPTFSFSERDTWCLFHSFSFDFSVWEIWGAWYYGGRLVIVPAAVTRSAPDFVRLVCEHGVTVLNQTPSAFRTFARAEANSGLSHQLRWVIFGGEALETASLREWYQRYAEDAPQLVNMYGITETTVHVTWHLLTRADTGLTHSPVGQRIADLRLYLLDERQQPVPTGATGELYVGGSGVARGYLNRPELSAERFLPDPFSPHPGARMYRAGDLARYLPDGSLAYLGRNDDQVKIRGFRIEPGEIAARLGEHPDVREAAVIARTRHGEPQLVAYVTLHQPCDALAETLRDHLQTRLPAYMIPAAYIAIPELPLTANGKLDRRALPGPDDSAFARSAFEAPQGGVEQALAAIWQELLAVDRVSRFDNFFALGGHSLLAVRLMERLRRQQLPASVQAVFTTRTLAELAATLGQQQEVSVPPLLLTPDCRQITPEMLPLIALSQAEIDRLTARLPGGVAAIQDIYGLAPLQEGILFHHLMSDKGDPYLLVARLRFDDRAALLRYAAALDQVVARHDVLRTAFVWEGLSEPAQVVLRKVESVLTELELDDNAPALDQLLARFHPRHYRLDLGQAPLLRLIAARDGDGCWYALQLWHHLIGDHAALAIQQEEIVAFCTGRADSLPPPTPYRNLIAQARLGVSQQEHEAFFRDMLGDIDTPTLPFGLSDVHADGQGVSEAHLTLPDALSRGLREQARQLGVSLASLCHLAWGQVLAHTSGNSQVVFGTVLLGRLQAGPEADRILGLVINTLPLRLNIDQRATREAVQETHAALSRLLGHEHASLTLAQRCSGIAAPAPLFSALLNYRHNQESDGSLPMPAGTTLLSGEERTNYPFVMAVDDDGLSLGLSAQVTSQIDPEHACGWMAQALASLLTALEKEPLAPVRQLRVVPAAERTLLLETLNQPNRPYPANRCLHDEFEMQAAANPQTIALTCGEQRLSYGELNARANRLAHYLMEAGVGPDRRVALCVSRSPSMIVALLAILKAGGAYVPLDPSYPAERLAYIIEDAQPVMLLHDDTGREALGEVDVPALSLEESLPGSWPQHNPLRRDTALTAHHLAYILYTSGSTGKPKGVMLDHAAVQCRLDWMQQAYGFCTDDVFLQKTTFNFDLSVWEIFCSLQCGARLALASDADVKDPQRMADLVSREKVTIAQFVPSTLAPFLATQSADNASPLRLVIFGGEALTPEHLKQCQSVLPRVAFRNMYGPTEAAIDALFWPCPDHYDGSQIAIGRPMGWTAAYVLDEQGEPVPFGAVGELYLGGAGVARGYFNRAELTAERFLDDPFSPLPAARMYRTGDLARYQSDGSLIYLGRNDDQVKIRGFRIEPGEIAARLSEHPDVREAAVTAQLRPGAEPRLVAYVVPHPTADNPPAAALRAFLAERLPDYMLPAAWLTLHALPLTPNGKLDRRALPAPDDDAFARADFEAPLGAAELALADLWSELLGVSRVGRRDDFFALGGHSLLAVKLSSRLRQLNDSALSVQQIFAHPTLAEMAAAVSDAPRDALPAFIRADRNRPLPLSFAQQRLWFLWQLEEDPATYNMPAAVTLHGDVDADALHLALGDLFARHEAWRMTFSEQDGQPFARLLPPDALPPLVHHDLRDRCDHQAQLQRLCAEEAHQPFSLSRGPLVRARLVRLPAERCCLLVTQHHIVSDGWSVDLMWRELSACYNARRAGQVAALPPLPLQFPDYAAWQRRFLTPQRMAQQADYWYQQLHGAPDLLPLPTDRPRPPQQSYTGAAAPVDFGPEFSAALRRFSRQHGVTPYMTVLAAWSVVLGRLAGCDDLVIGTPVAGRDRAELEPMIGFLVNTLALRIRPQHDTDVPALLAQVRRQVLDGQAHQELPFEQVVERLNPPRQLAHAPLFQVLLAWQTAPAQPALDGLLISPAPDAYARIKFDLELSLVDDAHGIHGALRYATALFDADTAQRHAGYLLRVLEAMLAQPQQPLARLPMLGEEERRRLLLDANVTPAGRDTRCLHQHLEQHAARCPHAVALAWDGGTLSYGELNARANRLAHRLLADGVQPDDLVAICAGRSPEMICAILAVLKAGAAWLPLDPDYPAERLAYILDDARPALLLADEAGRTALGDTALNAIALESAADDDAWPAENPDCAVAPHHLAYVIYTSGSTGRPKGVMIEHQQLTHLCFAQQPMLAVTPDSRVLQFASISFDASVFEVAMAFSQGARLTLIGEEVRRDAAMLMSFIQQQGITHATLPPALFRGVDAAPLAHARCLVFAGEAPSAALLNTLGPRTRVLNAYGPTEAAVCATAWVVDRPCEEGYIPVGQPITNSRIYLLNDDLQPVPTGATGEIYIGGLGVARGYINQPELTGERFLPDPFSPQPGARMYRSGDLARYLPDGNLAYLGRNDDQVKIRGFRIEPGEIAARLCEHPDVREAAVLARTRHGEPQLLAWVTLHQPCDTLAETLRDHLQTRLPDWMIPAAYIALAQLPLTANGKLDQRALPGPDDSAFARSAFEAPQGEVEQTLAGIWQELLAVERVSRFDNFFALGGHSLLAVRLMERLRRLQLSASVQALFTTRTLAELAATLGQQQQEVSVPPLLLTPDCRQVTPEMLPLIALTQSAIDRLTARMPGGVAAIQDIYGLSPLQEGILFHHLLATGGDPYLLLVQLSFDSHAALLRYAAALDQVVARHDVLRTAFVWEGLSEPAQVVLREADSVLTEVELDDGTPALAQLLSRYDLAHFRLDLSQPPLVRLIAARGDDGRWYALQMWHHLIGDHSTLAIQQQEIAAIYAGQGDSLPPPTPYRNLIALARLGVSQQDHEQFFRKMLGDIDTPTLPFGLTGEYNDACQVTEAHQRLPVALNQRLRDLARRLGVSLASLCHLAWGQVLAHTSGNSQVVFGTVLLGRLQGGRDAESTMGLFINTLPLRLDIDQRGIRQAVEETHKALSELLMHEHASLALAQRCSGIAAPAPLFSALLNYRHSDARNMQQTPEGMQILDAEERTNYPFVLSVEDFGDALGLTAQTTAMATPEQVCGWMSQALTSIADALETAPDTAVKSLDILPAAERHFMLEELNQTRVIWPTSQPVQVLFEQQAAQNPAALALTFEEQTLSYGELNSRANRLAHALLARGVGPDGLVAICAARSPQLMVALLAVLKTGAAYLPLDPDYPQQRLHYILQDAAAPLLLADAAGCAALGEHQVDTLALDIPLEGEWPLSNPQHIADEDSLDDLAYVIYTSGSTGNPKGAGNSHRSLINRLLWAADEYGLDASDRVLQKTPFGFDVSVWELFLPLIVGASLVIARPGGHKDPAYLAELIEQQRVTTAHFVPSMLALFLHHPVGRCDDCLRRLVFSGEALPAELLKEVLAALPTVTCFNHYGPTEAAIDVTSWRCHALQQQQPVPIGRPIANSRIYLLNDERQPVPFGACGELYIAGTPVARGYHHRAELTADRFLADPFSELAGARMYRTGDLARYQPDGSLVYLGRNDDQVKIRGLRIEPGEIAAAIQAHPEVDAAAVIVDYRRGEPQLVAYVVLPPHSLLNAADLRQSLNDSLPDYMVPAAWVMLDSLPLSPNGKLARDRLPLPDEHAFIRAENAAPATAAEAIVADIWSDLLDVEQPGRFDNFFDLGGHSLLAVRVVERLRPYGNIGVDTLFAKPLLWEFAVAVAAHDESVQSRAVAVRSAGKEPPVFFMPTGLGDYTYAFRLARDISTDCPVYALPWPEHASAQPKTLGALARHMVEIVREVQPKGPYTLFGYSSGGLLAHEVGVQLQEAGEKVALLGLIDTLAGAAPAPAFNPWLVNMFLFNAPVLAQQWDRSLIEELMQLDRDAVYQRVKQLNLPETQQLFAVSPERWQQSYHYQQLCSGASQRPVLPRVHLIAAEETLPVPDVDPLLLADAARFNQFVAQTARLEDLGWSALYNDGQLSVERVNGDHASMMSDKENRRLLAQRISQVLTSRH</sequence>
<dbReference type="PROSITE" id="PS00012">
    <property type="entry name" value="PHOSPHOPANTETHEINE"/>
    <property type="match status" value="3"/>
</dbReference>
<feature type="domain" description="Carrier" evidence="4">
    <location>
        <begin position="3462"/>
        <end position="3536"/>
    </location>
</feature>
<proteinExistence type="predicted"/>
<dbReference type="SUPFAM" id="SSF53474">
    <property type="entry name" value="alpha/beta-Hydrolases"/>
    <property type="match status" value="1"/>
</dbReference>
<reference evidence="5" key="1">
    <citation type="submission" date="2022-07" db="EMBL/GenBank/DDBJ databases">
        <title>Genetic diversity of Erwinia pyrifoliae.</title>
        <authorList>
            <person name="Park D.S."/>
            <person name="Ham H."/>
        </authorList>
    </citation>
    <scope>NUCLEOTIDE SEQUENCE</scope>
    <source>
        <strain evidence="5">CP201486</strain>
    </source>
</reference>
<dbReference type="Gene3D" id="3.30.559.10">
    <property type="entry name" value="Chloramphenicol acetyltransferase-like domain"/>
    <property type="match status" value="6"/>
</dbReference>
<dbReference type="SUPFAM" id="SSF50486">
    <property type="entry name" value="FMT C-terminal domain-like"/>
    <property type="match status" value="1"/>
</dbReference>
<dbReference type="PROSITE" id="PS00455">
    <property type="entry name" value="AMP_BINDING"/>
    <property type="match status" value="6"/>
</dbReference>
<dbReference type="Pfam" id="PF00550">
    <property type="entry name" value="PP-binding"/>
    <property type="match status" value="6"/>
</dbReference>
<evidence type="ECO:0000256" key="2">
    <source>
        <dbReference type="ARBA" id="ARBA00022450"/>
    </source>
</evidence>
<dbReference type="Gene3D" id="3.30.300.30">
    <property type="match status" value="6"/>
</dbReference>
<dbReference type="Pfam" id="PF13193">
    <property type="entry name" value="AMP-binding_C"/>
    <property type="match status" value="6"/>
</dbReference>
<dbReference type="Gene3D" id="3.40.50.1820">
    <property type="entry name" value="alpha/beta hydrolase"/>
    <property type="match status" value="4"/>
</dbReference>
<dbReference type="InterPro" id="IPR009081">
    <property type="entry name" value="PP-bd_ACP"/>
</dbReference>
<dbReference type="PANTHER" id="PTHR45527:SF14">
    <property type="entry name" value="PLIPASTATIN SYNTHASE SUBUNIT B"/>
    <property type="match status" value="1"/>
</dbReference>
<dbReference type="CDD" id="cd05930">
    <property type="entry name" value="A_NRPS"/>
    <property type="match status" value="4"/>
</dbReference>
<accession>A0ABY5XAV5</accession>